<dbReference type="Proteomes" id="UP001315967">
    <property type="component" value="Chromosome"/>
</dbReference>
<evidence type="ECO:0000313" key="2">
    <source>
        <dbReference type="EMBL" id="UUX33297.1"/>
    </source>
</evidence>
<evidence type="ECO:0000256" key="1">
    <source>
        <dbReference type="SAM" id="MobiDB-lite"/>
    </source>
</evidence>
<name>A0ABY5P3P3_9LACT</name>
<accession>A0ABY5P3P3</accession>
<evidence type="ECO:0008006" key="4">
    <source>
        <dbReference type="Google" id="ProtNLM"/>
    </source>
</evidence>
<organism evidence="2 3">
    <name type="scientific">Fundicoccus culcitae</name>
    <dbReference type="NCBI Taxonomy" id="2969821"/>
    <lineage>
        <taxon>Bacteria</taxon>
        <taxon>Bacillati</taxon>
        <taxon>Bacillota</taxon>
        <taxon>Bacilli</taxon>
        <taxon>Lactobacillales</taxon>
        <taxon>Aerococcaceae</taxon>
        <taxon>Fundicoccus</taxon>
    </lineage>
</organism>
<dbReference type="EMBL" id="CP102453">
    <property type="protein sequence ID" value="UUX33297.1"/>
    <property type="molecule type" value="Genomic_DNA"/>
</dbReference>
<feature type="region of interest" description="Disordered" evidence="1">
    <location>
        <begin position="1"/>
        <end position="25"/>
    </location>
</feature>
<evidence type="ECO:0000313" key="3">
    <source>
        <dbReference type="Proteomes" id="UP001315967"/>
    </source>
</evidence>
<protein>
    <recommendedName>
        <fullName evidence="4">Transposase</fullName>
    </recommendedName>
</protein>
<gene>
    <name evidence="2" type="ORF">NRE15_10340</name>
</gene>
<dbReference type="RefSeq" id="WP_313792798.1">
    <property type="nucleotide sequence ID" value="NZ_CP102453.1"/>
</dbReference>
<proteinExistence type="predicted"/>
<reference evidence="2 3" key="1">
    <citation type="submission" date="2022-08" db="EMBL/GenBank/DDBJ databases">
        <title>Aerococcaceae sp. nov isolated from spoiled eye mask.</title>
        <authorList>
            <person name="Zhou G."/>
            <person name="Xie X.-B."/>
            <person name="Shi Q.-S."/>
            <person name="Wang Y.-S."/>
            <person name="Wen X."/>
            <person name="Peng H."/>
            <person name="Yang X.-J."/>
            <person name="Tao H.-B."/>
            <person name="Huang X.-M."/>
        </authorList>
    </citation>
    <scope>NUCLEOTIDE SEQUENCE [LARGE SCALE GENOMIC DNA]</scope>
    <source>
        <strain evidence="3">DM20194951</strain>
    </source>
</reference>
<keyword evidence="3" id="KW-1185">Reference proteome</keyword>
<sequence>MYMSKSRTSISDDIRQVGLPAFPPKRRPARWSDRAYMSKSRTTITADIRQVHLAAFPRK</sequence>